<dbReference type="Proteomes" id="UP000500826">
    <property type="component" value="Chromosome"/>
</dbReference>
<sequence length="113" mass="11473">MAIALATARLQGRHLAELVQLGGAQLTGVGPETGTLFRERRAEVLLGGGGPVLPRLDDAAGADGVQLHVGGDHHQLRSGGARGEAGRGLARGLLGLRGAGREQGAQQRGDEDA</sequence>
<evidence type="ECO:0000313" key="1">
    <source>
        <dbReference type="EMBL" id="QJW84335.1"/>
    </source>
</evidence>
<reference evidence="1 2" key="1">
    <citation type="submission" date="2020-05" db="EMBL/GenBank/DDBJ databases">
        <title>Ramlibacter rhizophilus sp. nov., isolated from rhizosphere soil of national flower Mugunghwa from South Korea.</title>
        <authorList>
            <person name="Zheng-Fei Y."/>
            <person name="Huan T."/>
        </authorList>
    </citation>
    <scope>NUCLEOTIDE SEQUENCE [LARGE SCALE GENOMIC DNA]</scope>
    <source>
        <strain evidence="1 2">H242</strain>
    </source>
</reference>
<name>A0ABX6P4I9_9BURK</name>
<proteinExistence type="predicted"/>
<dbReference type="EMBL" id="CP053418">
    <property type="protein sequence ID" value="QJW84335.1"/>
    <property type="molecule type" value="Genomic_DNA"/>
</dbReference>
<evidence type="ECO:0000313" key="2">
    <source>
        <dbReference type="Proteomes" id="UP000500826"/>
    </source>
</evidence>
<protein>
    <submittedName>
        <fullName evidence="1">Uncharacterized protein</fullName>
    </submittedName>
</protein>
<accession>A0ABX6P4I9</accession>
<keyword evidence="2" id="KW-1185">Reference proteome</keyword>
<organism evidence="1 2">
    <name type="scientific">Ramlibacter terrae</name>
    <dbReference type="NCBI Taxonomy" id="2732511"/>
    <lineage>
        <taxon>Bacteria</taxon>
        <taxon>Pseudomonadati</taxon>
        <taxon>Pseudomonadota</taxon>
        <taxon>Betaproteobacteria</taxon>
        <taxon>Burkholderiales</taxon>
        <taxon>Comamonadaceae</taxon>
        <taxon>Ramlibacter</taxon>
    </lineage>
</organism>
<gene>
    <name evidence="1" type="ORF">HK414_12765</name>
</gene>